<dbReference type="SUPFAM" id="SSF54695">
    <property type="entry name" value="POZ domain"/>
    <property type="match status" value="1"/>
</dbReference>
<dbReference type="OrthoDB" id="598013at2759"/>
<keyword evidence="3" id="KW-0040">ANK repeat</keyword>
<gene>
    <name evidence="5" type="ORF">TSOC_010788</name>
</gene>
<dbReference type="Gene3D" id="3.30.710.10">
    <property type="entry name" value="Potassium Channel Kv1.1, Chain A"/>
    <property type="match status" value="1"/>
</dbReference>
<dbReference type="EMBL" id="PGGS01000541">
    <property type="protein sequence ID" value="PNH03151.1"/>
    <property type="molecule type" value="Genomic_DNA"/>
</dbReference>
<evidence type="ECO:0000313" key="6">
    <source>
        <dbReference type="Proteomes" id="UP000236333"/>
    </source>
</evidence>
<protein>
    <submittedName>
        <fullName evidence="5">Actin-binding protein IPP</fullName>
    </submittedName>
</protein>
<feature type="domain" description="BTB" evidence="4">
    <location>
        <begin position="380"/>
        <end position="445"/>
    </location>
</feature>
<reference evidence="5 6" key="1">
    <citation type="journal article" date="2017" name="Mol. Biol. Evol.">
        <title>The 4-celled Tetrabaena socialis nuclear genome reveals the essential components for genetic control of cell number at the origin of multicellularity in the volvocine lineage.</title>
        <authorList>
            <person name="Featherston J."/>
            <person name="Arakaki Y."/>
            <person name="Hanschen E.R."/>
            <person name="Ferris P.J."/>
            <person name="Michod R.E."/>
            <person name="Olson B.J.S.C."/>
            <person name="Nozaki H."/>
            <person name="Durand P.M."/>
        </authorList>
    </citation>
    <scope>NUCLEOTIDE SEQUENCE [LARGE SCALE GENOMIC DNA]</scope>
    <source>
        <strain evidence="5 6">NIES-571</strain>
    </source>
</reference>
<accession>A0A2J7ZS99</accession>
<keyword evidence="2" id="KW-0677">Repeat</keyword>
<dbReference type="CDD" id="cd18186">
    <property type="entry name" value="BTB_POZ_ZBTB_KLHL-like"/>
    <property type="match status" value="1"/>
</dbReference>
<dbReference type="PANTHER" id="PTHR46231:SF1">
    <property type="entry name" value="ANKYRIN REPEAT AND BTB_POZ DOMAIN-CONTAINING PROTEIN 1"/>
    <property type="match status" value="1"/>
</dbReference>
<dbReference type="GO" id="GO:0000151">
    <property type="term" value="C:ubiquitin ligase complex"/>
    <property type="evidence" value="ECO:0007669"/>
    <property type="project" value="TreeGrafter"/>
</dbReference>
<sequence>MDATVNVPACTLVFPGGLPRRPDGEDGLCRGLVSRPLIGNPGDAGSVTSQTLLALGADLRVLLGADSHSGLELGARLQIYEDINVGMRRPYMPACGFISPCWDPYSASVYAIVGRAIVRISSDDVATVLAGDPNDYPVPGGADGEPVDGLGLAARFKSPVCLASDGTGSLYVGDQEDIRRVQLPPPHQAAGQPGEALVTTLLGGRARDAVLGSLAFDAVSNSLFYNMPCYGDLQRLPLGEPNAEPVTIVTNPPYYCAGDGVAVDGGGKLYAALHSGRREEVRGAEQNATTVWRFEEGDAVKTEVAKLQGRWNALAVLPNGYLALLDRNDETLLQLLDLGLQPPRLLAAPLPQAARSLAAPHRSLPGDFGMLLDRQPDDTTDITLEVGGITFHGHRLILSSRCDFFSVDKGFDFSSTKCISLPDMDPIIFKLAFRFMYTGIAEIPVEQARAVAELADRLLLPELGLLAQEVVMAGVAASNVVGLLLWAEAMDGHSPAFTELLARLKAWYVEHYKEVHEEVPNVVEQLAAASPKLVAELTAGCLMRAERPRYLH</sequence>
<dbReference type="InterPro" id="IPR044515">
    <property type="entry name" value="ABTB1"/>
</dbReference>
<dbReference type="SMART" id="SM00225">
    <property type="entry name" value="BTB"/>
    <property type="match status" value="1"/>
</dbReference>
<evidence type="ECO:0000313" key="5">
    <source>
        <dbReference type="EMBL" id="PNH03151.1"/>
    </source>
</evidence>
<evidence type="ECO:0000256" key="1">
    <source>
        <dbReference type="ARBA" id="ARBA00004906"/>
    </source>
</evidence>
<evidence type="ECO:0000256" key="2">
    <source>
        <dbReference type="ARBA" id="ARBA00022737"/>
    </source>
</evidence>
<comment type="pathway">
    <text evidence="1">Protein modification; protein ubiquitination.</text>
</comment>
<keyword evidence="6" id="KW-1185">Reference proteome</keyword>
<evidence type="ECO:0000256" key="3">
    <source>
        <dbReference type="ARBA" id="ARBA00023043"/>
    </source>
</evidence>
<name>A0A2J7ZS99_9CHLO</name>
<comment type="caution">
    <text evidence="5">The sequence shown here is derived from an EMBL/GenBank/DDBJ whole genome shotgun (WGS) entry which is preliminary data.</text>
</comment>
<dbReference type="InterPro" id="IPR011042">
    <property type="entry name" value="6-blade_b-propeller_TolB-like"/>
</dbReference>
<dbReference type="Gene3D" id="2.120.10.30">
    <property type="entry name" value="TolB, C-terminal domain"/>
    <property type="match status" value="1"/>
</dbReference>
<dbReference type="InterPro" id="IPR011333">
    <property type="entry name" value="SKP1/BTB/POZ_sf"/>
</dbReference>
<dbReference type="InterPro" id="IPR000210">
    <property type="entry name" value="BTB/POZ_dom"/>
</dbReference>
<dbReference type="Proteomes" id="UP000236333">
    <property type="component" value="Unassembled WGS sequence"/>
</dbReference>
<dbReference type="AlphaFoldDB" id="A0A2J7ZS99"/>
<dbReference type="SUPFAM" id="SSF101898">
    <property type="entry name" value="NHL repeat"/>
    <property type="match status" value="1"/>
</dbReference>
<dbReference type="Pfam" id="PF00651">
    <property type="entry name" value="BTB"/>
    <property type="match status" value="1"/>
</dbReference>
<dbReference type="GO" id="GO:0005737">
    <property type="term" value="C:cytoplasm"/>
    <property type="evidence" value="ECO:0007669"/>
    <property type="project" value="TreeGrafter"/>
</dbReference>
<organism evidence="5 6">
    <name type="scientific">Tetrabaena socialis</name>
    <dbReference type="NCBI Taxonomy" id="47790"/>
    <lineage>
        <taxon>Eukaryota</taxon>
        <taxon>Viridiplantae</taxon>
        <taxon>Chlorophyta</taxon>
        <taxon>core chlorophytes</taxon>
        <taxon>Chlorophyceae</taxon>
        <taxon>CS clade</taxon>
        <taxon>Chlamydomonadales</taxon>
        <taxon>Tetrabaenaceae</taxon>
        <taxon>Tetrabaena</taxon>
    </lineage>
</organism>
<evidence type="ECO:0000259" key="4">
    <source>
        <dbReference type="PROSITE" id="PS50097"/>
    </source>
</evidence>
<dbReference type="PROSITE" id="PS50097">
    <property type="entry name" value="BTB"/>
    <property type="match status" value="1"/>
</dbReference>
<proteinExistence type="predicted"/>
<dbReference type="PANTHER" id="PTHR46231">
    <property type="entry name" value="ANKYRIN REPEAT AND BTB/POZ DOMAIN-CONTAINING PROTEIN 1"/>
    <property type="match status" value="1"/>
</dbReference>